<protein>
    <recommendedName>
        <fullName evidence="9">Sugar phosphate transporter domain-containing protein</fullName>
    </recommendedName>
</protein>
<evidence type="ECO:0008006" key="9">
    <source>
        <dbReference type="Google" id="ProtNLM"/>
    </source>
</evidence>
<gene>
    <name evidence="7" type="ORF">PCOR1329_LOCUS7829</name>
</gene>
<dbReference type="Proteomes" id="UP001189429">
    <property type="component" value="Unassembled WGS sequence"/>
</dbReference>
<evidence type="ECO:0000313" key="7">
    <source>
        <dbReference type="EMBL" id="CAK0799337.1"/>
    </source>
</evidence>
<proteinExistence type="predicted"/>
<reference evidence="7" key="1">
    <citation type="submission" date="2023-10" db="EMBL/GenBank/DDBJ databases">
        <authorList>
            <person name="Chen Y."/>
            <person name="Shah S."/>
            <person name="Dougan E. K."/>
            <person name="Thang M."/>
            <person name="Chan C."/>
        </authorList>
    </citation>
    <scope>NUCLEOTIDE SEQUENCE [LARGE SCALE GENOMIC DNA]</scope>
</reference>
<comment type="subcellular location">
    <subcellularLocation>
        <location evidence="1">Membrane</location>
        <topology evidence="1">Multi-pass membrane protein</topology>
    </subcellularLocation>
</comment>
<feature type="transmembrane region" description="Helical" evidence="6">
    <location>
        <begin position="291"/>
        <end position="309"/>
    </location>
</feature>
<evidence type="ECO:0000256" key="1">
    <source>
        <dbReference type="ARBA" id="ARBA00004141"/>
    </source>
</evidence>
<feature type="transmembrane region" description="Helical" evidence="6">
    <location>
        <begin position="237"/>
        <end position="259"/>
    </location>
</feature>
<name>A0ABN9Q4N0_9DINO</name>
<dbReference type="PANTHER" id="PTHR11132">
    <property type="entry name" value="SOLUTE CARRIER FAMILY 35"/>
    <property type="match status" value="1"/>
</dbReference>
<feature type="transmembrane region" description="Helical" evidence="6">
    <location>
        <begin position="50"/>
        <end position="69"/>
    </location>
</feature>
<keyword evidence="8" id="KW-1185">Reference proteome</keyword>
<evidence type="ECO:0000256" key="2">
    <source>
        <dbReference type="ARBA" id="ARBA00022692"/>
    </source>
</evidence>
<sequence length="347" mass="36875">MANAVSEDAEKPVTVVDSAETSIGILSWMACSIGMLLCNKNAIHAFPVPCTLVGIQFLFTALVMVVVAGKSIHVGSRKDVLRWCRVIPFFSGMILSSILALKDAPMTLVITMRALSPITSLPIEMCFPNPIKLSGPMILSLVASLVGMGIYISTMDFNAGNLGGIGWTLANNLFAVVDRLLQRLMLANDQDPVDMSKTGVTLLNNILGVIPLVLAGLFAGEFSAVPEAVGNLDSVKLFWVISSCFVGAGISYTGVWVASLISATSFLVLINANKFFIIFLEVFVMKSKELSTMQIIGATISILAGIAYGKARDAVQAAEKEEVTDDTETGSGDTANTGESVPLKDDR</sequence>
<feature type="transmembrane region" description="Helical" evidence="6">
    <location>
        <begin position="266"/>
        <end position="285"/>
    </location>
</feature>
<evidence type="ECO:0000256" key="6">
    <source>
        <dbReference type="SAM" id="Phobius"/>
    </source>
</evidence>
<evidence type="ECO:0000256" key="3">
    <source>
        <dbReference type="ARBA" id="ARBA00022989"/>
    </source>
</evidence>
<keyword evidence="2 6" id="KW-0812">Transmembrane</keyword>
<feature type="region of interest" description="Disordered" evidence="5">
    <location>
        <begin position="319"/>
        <end position="347"/>
    </location>
</feature>
<feature type="transmembrane region" description="Helical" evidence="6">
    <location>
        <begin position="133"/>
        <end position="152"/>
    </location>
</feature>
<dbReference type="EMBL" id="CAUYUJ010002126">
    <property type="protein sequence ID" value="CAK0799337.1"/>
    <property type="molecule type" value="Genomic_DNA"/>
</dbReference>
<accession>A0ABN9Q4N0</accession>
<feature type="transmembrane region" description="Helical" evidence="6">
    <location>
        <begin position="89"/>
        <end position="112"/>
    </location>
</feature>
<feature type="transmembrane region" description="Helical" evidence="6">
    <location>
        <begin position="202"/>
        <end position="225"/>
    </location>
</feature>
<feature type="compositionally biased region" description="Polar residues" evidence="5">
    <location>
        <begin position="329"/>
        <end position="339"/>
    </location>
</feature>
<evidence type="ECO:0000256" key="5">
    <source>
        <dbReference type="SAM" id="MobiDB-lite"/>
    </source>
</evidence>
<evidence type="ECO:0000256" key="4">
    <source>
        <dbReference type="ARBA" id="ARBA00023136"/>
    </source>
</evidence>
<dbReference type="InterPro" id="IPR050186">
    <property type="entry name" value="TPT_transporter"/>
</dbReference>
<keyword evidence="4 6" id="KW-0472">Membrane</keyword>
<evidence type="ECO:0000313" key="8">
    <source>
        <dbReference type="Proteomes" id="UP001189429"/>
    </source>
</evidence>
<comment type="caution">
    <text evidence="7">The sequence shown here is derived from an EMBL/GenBank/DDBJ whole genome shotgun (WGS) entry which is preliminary data.</text>
</comment>
<keyword evidence="3 6" id="KW-1133">Transmembrane helix</keyword>
<organism evidence="7 8">
    <name type="scientific">Prorocentrum cordatum</name>
    <dbReference type="NCBI Taxonomy" id="2364126"/>
    <lineage>
        <taxon>Eukaryota</taxon>
        <taxon>Sar</taxon>
        <taxon>Alveolata</taxon>
        <taxon>Dinophyceae</taxon>
        <taxon>Prorocentrales</taxon>
        <taxon>Prorocentraceae</taxon>
        <taxon>Prorocentrum</taxon>
    </lineage>
</organism>